<dbReference type="GO" id="GO:0016874">
    <property type="term" value="F:ligase activity"/>
    <property type="evidence" value="ECO:0007669"/>
    <property type="project" value="UniProtKB-KW"/>
</dbReference>
<keyword evidence="1" id="KW-0436">Ligase</keyword>
<dbReference type="Proteomes" id="UP000290624">
    <property type="component" value="Unassembled WGS sequence"/>
</dbReference>
<sequence>MAAVRLTDLRHPVVVFTFSGWNDAGDAATGVIDHLSEVCDTDYAFALDADDYYDLIENRPVLVREGNGERTVQWATTEVLVAHLSERDVVLVNGPEPSFRWRAFCAALVSAFRSIKPERIIAMGAMLADAPHSRTVPVSEDGTDYTGPTGIVGVLASACADAGFNVTSLWASVPHYVSDPPNPKATLALLSRLEEFLGESIERGDLLDAAAVWEERVDELVADDDDIMAYVRELESRYDTAEATGEEIAQQFERYLRRRER</sequence>
<dbReference type="InterPro" id="IPR008492">
    <property type="entry name" value="Rv2714-like"/>
</dbReference>
<reference evidence="1 2" key="1">
    <citation type="submission" date="2018-01" db="EMBL/GenBank/DDBJ databases">
        <title>Lactibacter flavus gen. nov., sp. nov., a novel bacterium of the family Propionibacteriaceae isolated from raw milk and dairy products.</title>
        <authorList>
            <person name="Wenning M."/>
            <person name="Breitenwieser F."/>
            <person name="Huptas C."/>
            <person name="von Neubeck M."/>
            <person name="Busse H.-J."/>
            <person name="Scherer S."/>
        </authorList>
    </citation>
    <scope>NUCLEOTIDE SEQUENCE [LARGE SCALE GENOMIC DNA]</scope>
    <source>
        <strain evidence="1 2">VG341</strain>
    </source>
</reference>
<comment type="caution">
    <text evidence="1">The sequence shown here is derived from an EMBL/GenBank/DDBJ whole genome shotgun (WGS) entry which is preliminary data.</text>
</comment>
<dbReference type="OrthoDB" id="150941at2"/>
<dbReference type="InterPro" id="IPR038389">
    <property type="entry name" value="PSMG2_sf"/>
</dbReference>
<accession>A0A4Q2ELQ1</accession>
<proteinExistence type="predicted"/>
<dbReference type="InterPro" id="IPR019151">
    <property type="entry name" value="Proteasome_assmbl_chaperone_2"/>
</dbReference>
<protein>
    <submittedName>
        <fullName evidence="1">Carboxylate--amine ligase</fullName>
    </submittedName>
</protein>
<gene>
    <name evidence="1" type="ORF">C1706_01750</name>
</gene>
<dbReference type="EMBL" id="PPCV01000001">
    <property type="protein sequence ID" value="RXW33504.1"/>
    <property type="molecule type" value="Genomic_DNA"/>
</dbReference>
<dbReference type="PIRSF" id="PIRSF028754">
    <property type="entry name" value="UCP028754"/>
    <property type="match status" value="1"/>
</dbReference>
<dbReference type="Gene3D" id="3.40.50.10900">
    <property type="entry name" value="PAC-like subunit"/>
    <property type="match status" value="1"/>
</dbReference>
<organism evidence="1 2">
    <name type="scientific">Propioniciclava flava</name>
    <dbReference type="NCBI Taxonomy" id="2072026"/>
    <lineage>
        <taxon>Bacteria</taxon>
        <taxon>Bacillati</taxon>
        <taxon>Actinomycetota</taxon>
        <taxon>Actinomycetes</taxon>
        <taxon>Propionibacteriales</taxon>
        <taxon>Propionibacteriaceae</taxon>
        <taxon>Propioniciclava</taxon>
    </lineage>
</organism>
<evidence type="ECO:0000313" key="2">
    <source>
        <dbReference type="Proteomes" id="UP000290624"/>
    </source>
</evidence>
<keyword evidence="2" id="KW-1185">Reference proteome</keyword>
<evidence type="ECO:0000313" key="1">
    <source>
        <dbReference type="EMBL" id="RXW33504.1"/>
    </source>
</evidence>
<dbReference type="SUPFAM" id="SSF159659">
    <property type="entry name" value="Cgl1923-like"/>
    <property type="match status" value="1"/>
</dbReference>
<name>A0A4Q2ELQ1_9ACTN</name>
<dbReference type="RefSeq" id="WP_129457470.1">
    <property type="nucleotide sequence ID" value="NZ_PPCV01000001.1"/>
</dbReference>
<dbReference type="AlphaFoldDB" id="A0A4Q2ELQ1"/>
<dbReference type="Pfam" id="PF09754">
    <property type="entry name" value="PAC2"/>
    <property type="match status" value="1"/>
</dbReference>